<accession>A0A2S9I4E1</accession>
<evidence type="ECO:0000256" key="2">
    <source>
        <dbReference type="ARBA" id="ARBA00023125"/>
    </source>
</evidence>
<dbReference type="EMBL" id="PDET01000028">
    <property type="protein sequence ID" value="PRD12659.1"/>
    <property type="molecule type" value="Genomic_DNA"/>
</dbReference>
<evidence type="ECO:0000313" key="6">
    <source>
        <dbReference type="Proteomes" id="UP000239181"/>
    </source>
</evidence>
<dbReference type="CDD" id="cd01392">
    <property type="entry name" value="HTH_LacI"/>
    <property type="match status" value="1"/>
</dbReference>
<protein>
    <submittedName>
        <fullName evidence="5">LacI family transcriptional regulator</fullName>
    </submittedName>
</protein>
<dbReference type="SMART" id="SM00354">
    <property type="entry name" value="HTH_LACI"/>
    <property type="match status" value="1"/>
</dbReference>
<evidence type="ECO:0000313" key="5">
    <source>
        <dbReference type="EMBL" id="PRD12659.1"/>
    </source>
</evidence>
<dbReference type="Gene3D" id="1.10.260.40">
    <property type="entry name" value="lambda repressor-like DNA-binding domains"/>
    <property type="match status" value="1"/>
</dbReference>
<name>A0A2S9I4E1_9GAMM</name>
<dbReference type="Pfam" id="PF00532">
    <property type="entry name" value="Peripla_BP_1"/>
    <property type="match status" value="1"/>
</dbReference>
<dbReference type="InterPro" id="IPR028082">
    <property type="entry name" value="Peripla_BP_I"/>
</dbReference>
<dbReference type="SUPFAM" id="SSF47413">
    <property type="entry name" value="lambda repressor-like DNA-binding domains"/>
    <property type="match status" value="1"/>
</dbReference>
<dbReference type="InterPro" id="IPR000843">
    <property type="entry name" value="HTH_LacI"/>
</dbReference>
<dbReference type="AlphaFoldDB" id="A0A2S9I4E1"/>
<sequence>MQKKNLPKAPMRKVTASDVAHRAGVSKWTVSRAFTDGASISPATLERVKAAASALGYRPNLLARSLSKKSSRIIGVVVDELHNPNLMPLLDEVTRQLQQRGYLALLLNISQRDEGLLTLADQLQVDGLLFMGTLLSEEIIRLAQDIHHIPLVQIGRSSTHPYIQVVTTDGYQAGVAMADLLHGEGFCRFGYMKGPDTDSSQLLRFDGYRDRLLALGVDEARITMLHANHYQRASGYHTLAHYLNQTSADRRIDALFCENDILAIGAIEALRAANASGLMGIVGFDGIELAASESYCLTTCGQPFSELVPDAVRRLTSPWIEEHNALYPGRIELRDSHRRHR</sequence>
<dbReference type="PANTHER" id="PTHR30146">
    <property type="entry name" value="LACI-RELATED TRANSCRIPTIONAL REPRESSOR"/>
    <property type="match status" value="1"/>
</dbReference>
<dbReference type="OrthoDB" id="6619319at2"/>
<dbReference type="InterPro" id="IPR001761">
    <property type="entry name" value="Peripla_BP/Lac1_sug-bd_dom"/>
</dbReference>
<keyword evidence="6" id="KW-1185">Reference proteome</keyword>
<evidence type="ECO:0000259" key="4">
    <source>
        <dbReference type="PROSITE" id="PS50932"/>
    </source>
</evidence>
<gene>
    <name evidence="5" type="ORF">CQW29_25130</name>
</gene>
<dbReference type="GO" id="GO:0000976">
    <property type="term" value="F:transcription cis-regulatory region binding"/>
    <property type="evidence" value="ECO:0007669"/>
    <property type="project" value="TreeGrafter"/>
</dbReference>
<dbReference type="RefSeq" id="WP_105595485.1">
    <property type="nucleotide sequence ID" value="NZ_PDET01000028.1"/>
</dbReference>
<dbReference type="Gene3D" id="3.40.50.2300">
    <property type="match status" value="2"/>
</dbReference>
<feature type="domain" description="HTH lacI-type" evidence="4">
    <location>
        <begin position="14"/>
        <end position="68"/>
    </location>
</feature>
<dbReference type="SUPFAM" id="SSF53822">
    <property type="entry name" value="Periplasmic binding protein-like I"/>
    <property type="match status" value="1"/>
</dbReference>
<dbReference type="PROSITE" id="PS50932">
    <property type="entry name" value="HTH_LACI_2"/>
    <property type="match status" value="1"/>
</dbReference>
<proteinExistence type="predicted"/>
<dbReference type="Pfam" id="PF00356">
    <property type="entry name" value="LacI"/>
    <property type="match status" value="1"/>
</dbReference>
<keyword evidence="3" id="KW-0804">Transcription</keyword>
<evidence type="ECO:0000256" key="3">
    <source>
        <dbReference type="ARBA" id="ARBA00023163"/>
    </source>
</evidence>
<dbReference type="Proteomes" id="UP000239181">
    <property type="component" value="Unassembled WGS sequence"/>
</dbReference>
<organism evidence="5 6">
    <name type="scientific">Pantoea coffeiphila</name>
    <dbReference type="NCBI Taxonomy" id="1465635"/>
    <lineage>
        <taxon>Bacteria</taxon>
        <taxon>Pseudomonadati</taxon>
        <taxon>Pseudomonadota</taxon>
        <taxon>Gammaproteobacteria</taxon>
        <taxon>Enterobacterales</taxon>
        <taxon>Erwiniaceae</taxon>
        <taxon>Pantoea</taxon>
    </lineage>
</organism>
<evidence type="ECO:0000256" key="1">
    <source>
        <dbReference type="ARBA" id="ARBA00023015"/>
    </source>
</evidence>
<dbReference type="InterPro" id="IPR010982">
    <property type="entry name" value="Lambda_DNA-bd_dom_sf"/>
</dbReference>
<keyword evidence="2" id="KW-0238">DNA-binding</keyword>
<dbReference type="PANTHER" id="PTHR30146:SF153">
    <property type="entry name" value="LACTOSE OPERON REPRESSOR"/>
    <property type="match status" value="1"/>
</dbReference>
<reference evidence="5 6" key="1">
    <citation type="submission" date="2017-10" db="EMBL/GenBank/DDBJ databases">
        <title>Draft genome of two endophytic bacteria isolated from 'guarana' Paullinia cupana (Mart.) Ducke.</title>
        <authorList>
            <person name="Siqueira K.A."/>
            <person name="Liotti R.G."/>
            <person name="Mendes T.A."/>
            <person name="Soares M.A."/>
        </authorList>
    </citation>
    <scope>NUCLEOTIDE SEQUENCE [LARGE SCALE GENOMIC DNA]</scope>
    <source>
        <strain evidence="5 6">342</strain>
    </source>
</reference>
<keyword evidence="1" id="KW-0805">Transcription regulation</keyword>
<comment type="caution">
    <text evidence="5">The sequence shown here is derived from an EMBL/GenBank/DDBJ whole genome shotgun (WGS) entry which is preliminary data.</text>
</comment>
<dbReference type="GO" id="GO:0003700">
    <property type="term" value="F:DNA-binding transcription factor activity"/>
    <property type="evidence" value="ECO:0007669"/>
    <property type="project" value="TreeGrafter"/>
</dbReference>